<dbReference type="PROSITE" id="PS51257">
    <property type="entry name" value="PROKAR_LIPOPROTEIN"/>
    <property type="match status" value="1"/>
</dbReference>
<reference evidence="4" key="2">
    <citation type="submission" date="2024-02" db="EMBL/GenBank/DDBJ databases">
        <title>Neisseria leonii sp. nov.</title>
        <authorList>
            <person name="Boutroux M."/>
            <person name="Favre-Rochex S."/>
            <person name="Gorgette O."/>
            <person name="Touak G."/>
            <person name="Muhle E."/>
            <person name="Chesneau O."/>
            <person name="Clermont D."/>
            <person name="Rahi P."/>
        </authorList>
    </citation>
    <scope>NUCLEOTIDE SEQUENCE</scope>
    <source>
        <strain evidence="4">51.81</strain>
    </source>
</reference>
<dbReference type="Pfam" id="PF13181">
    <property type="entry name" value="TPR_8"/>
    <property type="match status" value="1"/>
</dbReference>
<evidence type="ECO:0000256" key="1">
    <source>
        <dbReference type="PROSITE-ProRule" id="PRU00339"/>
    </source>
</evidence>
<feature type="chain" id="PRO_5042786906" evidence="2">
    <location>
        <begin position="19"/>
        <end position="252"/>
    </location>
</feature>
<dbReference type="EMBL" id="JAPQFL010000001">
    <property type="protein sequence ID" value="MDD9327146.1"/>
    <property type="molecule type" value="Genomic_DNA"/>
</dbReference>
<dbReference type="RefSeq" id="WP_274584420.1">
    <property type="nucleotide sequence ID" value="NZ_CP145811.1"/>
</dbReference>
<dbReference type="InterPro" id="IPR013360">
    <property type="entry name" value="Pilus_4_PilW"/>
</dbReference>
<dbReference type="Proteomes" id="UP001149607">
    <property type="component" value="Chromosome"/>
</dbReference>
<dbReference type="InterPro" id="IPR019734">
    <property type="entry name" value="TPR_rpt"/>
</dbReference>
<proteinExistence type="predicted"/>
<dbReference type="InterPro" id="IPR011990">
    <property type="entry name" value="TPR-like_helical_dom_sf"/>
</dbReference>
<dbReference type="Gene3D" id="1.25.40.10">
    <property type="entry name" value="Tetratricopeptide repeat domain"/>
    <property type="match status" value="1"/>
</dbReference>
<organism evidence="3">
    <name type="scientific">Neisseria leonii</name>
    <dbReference type="NCBI Taxonomy" id="2995413"/>
    <lineage>
        <taxon>Bacteria</taxon>
        <taxon>Pseudomonadati</taxon>
        <taxon>Pseudomonadota</taxon>
        <taxon>Betaproteobacteria</taxon>
        <taxon>Neisseriales</taxon>
        <taxon>Neisseriaceae</taxon>
        <taxon>Neisseria</taxon>
    </lineage>
</organism>
<accession>A0A9X4ICZ0</accession>
<keyword evidence="1" id="KW-0802">TPR repeat</keyword>
<sequence length="252" mass="27089">MKTMLVSACLTVLLAACAGGGYDGTRQGRADDMAAIQTRLALAYVQAGDLRQAVVAIDGAVRADRKNEAAWLVRGQIFRLIDNRQEAERSLKQVLRINPASAEGNNNYGWFLCSAENRPAESLAYFARALADRTYPEPYVAHLNAGICAGKVGEYARAQEHFAAALAVMPDFAPALKASAENHYLVGDYAAAQSRYGAFRSVAAKPSADDILLGWRIARAAGDDSAAADYADELAAAYPYAAELNRISRKTH</sequence>
<feature type="repeat" description="TPR" evidence="1">
    <location>
        <begin position="68"/>
        <end position="101"/>
    </location>
</feature>
<evidence type="ECO:0000313" key="4">
    <source>
        <dbReference type="EMBL" id="WWY03539.1"/>
    </source>
</evidence>
<gene>
    <name evidence="3" type="primary">pilW</name>
    <name evidence="3" type="ORF">ORY91_000527</name>
    <name evidence="4" type="ORF">V9W64_02005</name>
</gene>
<evidence type="ECO:0000313" key="5">
    <source>
        <dbReference type="Proteomes" id="UP001149607"/>
    </source>
</evidence>
<evidence type="ECO:0000313" key="3">
    <source>
        <dbReference type="EMBL" id="MDD9327146.1"/>
    </source>
</evidence>
<protein>
    <submittedName>
        <fullName evidence="3">Type IV pilus biogenesis/stability protein PilW</fullName>
    </submittedName>
</protein>
<keyword evidence="2" id="KW-0732">Signal</keyword>
<dbReference type="AlphaFoldDB" id="A0A9X4ICZ0"/>
<dbReference type="NCBIfam" id="TIGR02521">
    <property type="entry name" value="type_IV_pilW"/>
    <property type="match status" value="1"/>
</dbReference>
<reference evidence="3" key="1">
    <citation type="submission" date="2022-10" db="EMBL/GenBank/DDBJ databases">
        <authorList>
            <person name="Boutroux M."/>
        </authorList>
    </citation>
    <scope>NUCLEOTIDE SEQUENCE</scope>
    <source>
        <strain evidence="3">51.81</strain>
    </source>
</reference>
<dbReference type="SMART" id="SM00028">
    <property type="entry name" value="TPR"/>
    <property type="match status" value="3"/>
</dbReference>
<name>A0A9X4ICZ0_9NEIS</name>
<keyword evidence="5" id="KW-1185">Reference proteome</keyword>
<evidence type="ECO:0000256" key="2">
    <source>
        <dbReference type="SAM" id="SignalP"/>
    </source>
</evidence>
<dbReference type="SUPFAM" id="SSF48452">
    <property type="entry name" value="TPR-like"/>
    <property type="match status" value="1"/>
</dbReference>
<dbReference type="EMBL" id="CP146598">
    <property type="protein sequence ID" value="WWY03539.1"/>
    <property type="molecule type" value="Genomic_DNA"/>
</dbReference>
<feature type="signal peptide" evidence="2">
    <location>
        <begin position="1"/>
        <end position="18"/>
    </location>
</feature>
<dbReference type="PROSITE" id="PS50005">
    <property type="entry name" value="TPR"/>
    <property type="match status" value="1"/>
</dbReference>